<keyword evidence="4" id="KW-0521">NADP</keyword>
<evidence type="ECO:0000313" key="7">
    <source>
        <dbReference type="Proteomes" id="UP001163687"/>
    </source>
</evidence>
<dbReference type="InterPro" id="IPR015421">
    <property type="entry name" value="PyrdxlP-dep_Trfase_major"/>
</dbReference>
<reference evidence="6" key="1">
    <citation type="submission" date="2022-03" db="EMBL/GenBank/DDBJ databases">
        <title>Complete genome sequence of Caldinitratiruptor microaerophilus.</title>
        <authorList>
            <person name="Mukaiyama R."/>
            <person name="Nishiyama T."/>
            <person name="Ueda K."/>
        </authorList>
    </citation>
    <scope>NUCLEOTIDE SEQUENCE</scope>
    <source>
        <strain evidence="6">JCM 16183</strain>
    </source>
</reference>
<evidence type="ECO:0000256" key="2">
    <source>
        <dbReference type="ARBA" id="ARBA00022576"/>
    </source>
</evidence>
<dbReference type="Gene3D" id="3.90.1150.10">
    <property type="entry name" value="Aspartate Aminotransferase, domain 1"/>
    <property type="match status" value="1"/>
</dbReference>
<comment type="similarity">
    <text evidence="1">Belongs to the class-III pyridoxal-phosphate-dependent aminotransferase family.</text>
</comment>
<dbReference type="InterPro" id="IPR049704">
    <property type="entry name" value="Aminotrans_3_PPA_site"/>
</dbReference>
<evidence type="ECO:0000256" key="4">
    <source>
        <dbReference type="ARBA" id="ARBA00022857"/>
    </source>
</evidence>
<dbReference type="RefSeq" id="WP_264842761.1">
    <property type="nucleotide sequence ID" value="NZ_AP025628.1"/>
</dbReference>
<sequence>MDAFWLPGLAGVPTRTLRVGRAELTVPDLTPAHLEHLSTTLLENRRRHLAGRRTAEILAALEAVAARWRDPSYPLRRAAEEWLPAVTGYAPAMVAEGLRAQVERAAGPALRALLAAELPEGALDGFVPHPGGSGWTRAFGPELTGFVFSGNVPGIPAFHLATGLLIRSACLAKTATGEPLFAALWCRSLAEVDPGLGACVAAAWWPGEAADLHQAAFRRATAVVAFGSDPSLAALRPHLPPGCRFVAHGSRMSLGAIAREAMTPAGLPDLAGRAARDVAFYDQQGCVSPHAIFVEEGGERSPADFAAALAAALERLQGVWPRAALGPEDAADIQVARGEYRFVPGARIWTSPGSTAWSVVYLPQPGLEASTLGRFVFVHPVPDLAAIAGLAAPWAGVLQTCSYAGPPERGRALAAALAPLGLSRLCPVGRAQEPAPAWHHDGSPVLLPLLHWCDVEAPVQGAVREEDVPAPARGGPAGGDLKVLQSRHLLHSEHDFRMAREKGPVVIVRGEGSTVWDSDGRAYLDAQAGLCLVNVGYGRRELAEAARRQMEALPYYHTYWRFGNEPAVRLAARLAELAPPGLERVYFTPGGAEAVEVGIKLARAYHRARGEPGRHKILAFRNAYHGSTYGALSATGLAPHRDPFGPLVPGFVHVEPGDLAALEAALAAEGPETVAALVAEPIPAVGGVTVPPPDYWPRVRALLDRHGVLLVADEVLTGMGRCGTVWCLEGVYGVVPDILATAKGLTSGYLPLGATIVHRRIAGALEAADLPFLHGHTYSGHPVACAVALAAVDILLREDLPRRAAELGARLMDRLRAAGNPHFADVRGQGLLIGVALPWPDGTQFRVEEACFRRGVIIGVCPYTPVLMLTPPLTIREEEVDRLVAVVDEAVREVGAGAPR</sequence>
<dbReference type="AlphaFoldDB" id="A0AA35G9J9"/>
<dbReference type="KEGG" id="cmic:caldi_32560"/>
<dbReference type="InterPro" id="IPR005814">
    <property type="entry name" value="Aminotrans_3"/>
</dbReference>
<dbReference type="FunFam" id="3.40.640.10:FF:000014">
    <property type="entry name" value="Adenosylmethionine-8-amino-7-oxononanoate aminotransferase, probable"/>
    <property type="match status" value="1"/>
</dbReference>
<name>A0AA35G9J9_9FIRM</name>
<dbReference type="InterPro" id="IPR015424">
    <property type="entry name" value="PyrdxlP-dep_Trfase"/>
</dbReference>
<dbReference type="Pfam" id="PF00202">
    <property type="entry name" value="Aminotran_3"/>
    <property type="match status" value="1"/>
</dbReference>
<dbReference type="PANTHER" id="PTHR43094">
    <property type="entry name" value="AMINOTRANSFERASE"/>
    <property type="match status" value="1"/>
</dbReference>
<protein>
    <submittedName>
        <fullName evidence="6">Uncharacterized protein</fullName>
    </submittedName>
</protein>
<dbReference type="EMBL" id="AP025628">
    <property type="protein sequence ID" value="BDG62166.1"/>
    <property type="molecule type" value="Genomic_DNA"/>
</dbReference>
<gene>
    <name evidence="6" type="ORF">caldi_32560</name>
</gene>
<keyword evidence="7" id="KW-1185">Reference proteome</keyword>
<evidence type="ECO:0000256" key="3">
    <source>
        <dbReference type="ARBA" id="ARBA00022679"/>
    </source>
</evidence>
<dbReference type="GO" id="GO:0008483">
    <property type="term" value="F:transaminase activity"/>
    <property type="evidence" value="ECO:0007669"/>
    <property type="project" value="UniProtKB-KW"/>
</dbReference>
<keyword evidence="5" id="KW-0663">Pyridoxal phosphate</keyword>
<dbReference type="Proteomes" id="UP001163687">
    <property type="component" value="Chromosome"/>
</dbReference>
<accession>A0AA35G9J9</accession>
<keyword evidence="3" id="KW-0808">Transferase</keyword>
<evidence type="ECO:0000256" key="5">
    <source>
        <dbReference type="ARBA" id="ARBA00022898"/>
    </source>
</evidence>
<dbReference type="GO" id="GO:0030170">
    <property type="term" value="F:pyridoxal phosphate binding"/>
    <property type="evidence" value="ECO:0007669"/>
    <property type="project" value="InterPro"/>
</dbReference>
<keyword evidence="2" id="KW-0032">Aminotransferase</keyword>
<proteinExistence type="inferred from homology"/>
<dbReference type="SUPFAM" id="SSF53383">
    <property type="entry name" value="PLP-dependent transferases"/>
    <property type="match status" value="1"/>
</dbReference>
<dbReference type="InterPro" id="IPR008670">
    <property type="entry name" value="CoA_reduct_LuxC"/>
</dbReference>
<dbReference type="PROSITE" id="PS00600">
    <property type="entry name" value="AA_TRANSFER_CLASS_3"/>
    <property type="match status" value="1"/>
</dbReference>
<dbReference type="CDD" id="cd00610">
    <property type="entry name" value="OAT_like"/>
    <property type="match status" value="1"/>
</dbReference>
<dbReference type="Gene3D" id="3.40.640.10">
    <property type="entry name" value="Type I PLP-dependent aspartate aminotransferase-like (Major domain)"/>
    <property type="match status" value="1"/>
</dbReference>
<dbReference type="GO" id="GO:0008218">
    <property type="term" value="P:bioluminescence"/>
    <property type="evidence" value="ECO:0007669"/>
    <property type="project" value="InterPro"/>
</dbReference>
<evidence type="ECO:0000313" key="6">
    <source>
        <dbReference type="EMBL" id="BDG62166.1"/>
    </source>
</evidence>
<evidence type="ECO:0000256" key="1">
    <source>
        <dbReference type="ARBA" id="ARBA00008954"/>
    </source>
</evidence>
<dbReference type="InterPro" id="IPR015422">
    <property type="entry name" value="PyrdxlP-dep_Trfase_small"/>
</dbReference>
<dbReference type="GO" id="GO:0003995">
    <property type="term" value="F:acyl-CoA dehydrogenase activity"/>
    <property type="evidence" value="ECO:0007669"/>
    <property type="project" value="InterPro"/>
</dbReference>
<dbReference type="Pfam" id="PF05893">
    <property type="entry name" value="LuxC"/>
    <property type="match status" value="1"/>
</dbReference>
<organism evidence="6 7">
    <name type="scientific">Caldinitratiruptor microaerophilus</name>
    <dbReference type="NCBI Taxonomy" id="671077"/>
    <lineage>
        <taxon>Bacteria</taxon>
        <taxon>Bacillati</taxon>
        <taxon>Bacillota</taxon>
        <taxon>Clostridia</taxon>
        <taxon>Eubacteriales</taxon>
        <taxon>Symbiobacteriaceae</taxon>
        <taxon>Caldinitratiruptor</taxon>
    </lineage>
</organism>
<dbReference type="PANTHER" id="PTHR43094:SF1">
    <property type="entry name" value="AMINOTRANSFERASE CLASS-III"/>
    <property type="match status" value="1"/>
</dbReference>